<sequence>MDHSQTCGVELSLTGPCTTEHEDKSVLLERSPSPFGKKIAVNRRPHLPSRVEKLIPRAEQRQALADHRGLSADDAPSRRYKAIGCRPNANASPVPS</sequence>
<evidence type="ECO:0000313" key="3">
    <source>
        <dbReference type="Proteomes" id="UP000245119"/>
    </source>
</evidence>
<comment type="caution">
    <text evidence="2">The sequence shown here is derived from an EMBL/GenBank/DDBJ whole genome shotgun (WGS) entry which is preliminary data.</text>
</comment>
<protein>
    <submittedName>
        <fullName evidence="2">Uncharacterized protein</fullName>
    </submittedName>
</protein>
<gene>
    <name evidence="2" type="ORF">C0Q70_20310</name>
</gene>
<reference evidence="2 3" key="1">
    <citation type="submission" date="2018-04" db="EMBL/GenBank/DDBJ databases">
        <title>The genome of golden apple snail Pomacea canaliculata provides insight into stress tolerance and invasive adaptation.</title>
        <authorList>
            <person name="Liu C."/>
            <person name="Liu B."/>
            <person name="Ren Y."/>
            <person name="Zhang Y."/>
            <person name="Wang H."/>
            <person name="Li S."/>
            <person name="Jiang F."/>
            <person name="Yin L."/>
            <person name="Zhang G."/>
            <person name="Qian W."/>
            <person name="Fan W."/>
        </authorList>
    </citation>
    <scope>NUCLEOTIDE SEQUENCE [LARGE SCALE GENOMIC DNA]</scope>
    <source>
        <strain evidence="2">SZHN2017</strain>
        <tissue evidence="2">Muscle</tissue>
    </source>
</reference>
<feature type="region of interest" description="Disordered" evidence="1">
    <location>
        <begin position="63"/>
        <end position="96"/>
    </location>
</feature>
<feature type="compositionally biased region" description="Basic and acidic residues" evidence="1">
    <location>
        <begin position="63"/>
        <end position="77"/>
    </location>
</feature>
<dbReference type="EMBL" id="PZQS01000013">
    <property type="protein sequence ID" value="PVD19819.1"/>
    <property type="molecule type" value="Genomic_DNA"/>
</dbReference>
<feature type="region of interest" description="Disordered" evidence="1">
    <location>
        <begin position="1"/>
        <end position="31"/>
    </location>
</feature>
<evidence type="ECO:0000256" key="1">
    <source>
        <dbReference type="SAM" id="MobiDB-lite"/>
    </source>
</evidence>
<proteinExistence type="predicted"/>
<dbReference type="Proteomes" id="UP000245119">
    <property type="component" value="Linkage Group LG13"/>
</dbReference>
<dbReference type="AlphaFoldDB" id="A0A2T7NF62"/>
<evidence type="ECO:0000313" key="2">
    <source>
        <dbReference type="EMBL" id="PVD19819.1"/>
    </source>
</evidence>
<accession>A0A2T7NF62</accession>
<name>A0A2T7NF62_POMCA</name>
<keyword evidence="3" id="KW-1185">Reference proteome</keyword>
<organism evidence="2 3">
    <name type="scientific">Pomacea canaliculata</name>
    <name type="common">Golden apple snail</name>
    <dbReference type="NCBI Taxonomy" id="400727"/>
    <lineage>
        <taxon>Eukaryota</taxon>
        <taxon>Metazoa</taxon>
        <taxon>Spiralia</taxon>
        <taxon>Lophotrochozoa</taxon>
        <taxon>Mollusca</taxon>
        <taxon>Gastropoda</taxon>
        <taxon>Caenogastropoda</taxon>
        <taxon>Architaenioglossa</taxon>
        <taxon>Ampullarioidea</taxon>
        <taxon>Ampullariidae</taxon>
        <taxon>Pomacea</taxon>
    </lineage>
</organism>